<proteinExistence type="predicted"/>
<dbReference type="InterPro" id="IPR020449">
    <property type="entry name" value="Tscrpt_reg_AraC-type_HTH"/>
</dbReference>
<dbReference type="SMART" id="SM00342">
    <property type="entry name" value="HTH_ARAC"/>
    <property type="match status" value="1"/>
</dbReference>
<keyword evidence="3" id="KW-0804">Transcription</keyword>
<dbReference type="InterPro" id="IPR018062">
    <property type="entry name" value="HTH_AraC-typ_CS"/>
</dbReference>
<dbReference type="PROSITE" id="PS00041">
    <property type="entry name" value="HTH_ARAC_FAMILY_1"/>
    <property type="match status" value="1"/>
</dbReference>
<dbReference type="EMBL" id="JAULBC010000002">
    <property type="protein sequence ID" value="MEX6687201.1"/>
    <property type="molecule type" value="Genomic_DNA"/>
</dbReference>
<evidence type="ECO:0000259" key="4">
    <source>
        <dbReference type="PROSITE" id="PS01124"/>
    </source>
</evidence>
<dbReference type="Gene3D" id="1.10.10.60">
    <property type="entry name" value="Homeodomain-like"/>
    <property type="match status" value="1"/>
</dbReference>
<accession>A0ABV3ZBG3</accession>
<dbReference type="InterPro" id="IPR018060">
    <property type="entry name" value="HTH_AraC"/>
</dbReference>
<dbReference type="InterPro" id="IPR053142">
    <property type="entry name" value="PchR_regulatory_protein"/>
</dbReference>
<feature type="domain" description="HTH araC/xylS-type" evidence="4">
    <location>
        <begin position="235"/>
        <end position="333"/>
    </location>
</feature>
<dbReference type="SUPFAM" id="SSF46689">
    <property type="entry name" value="Homeodomain-like"/>
    <property type="match status" value="1"/>
</dbReference>
<dbReference type="InterPro" id="IPR009057">
    <property type="entry name" value="Homeodomain-like_sf"/>
</dbReference>
<comment type="caution">
    <text evidence="5">The sequence shown here is derived from an EMBL/GenBank/DDBJ whole genome shotgun (WGS) entry which is preliminary data.</text>
</comment>
<keyword evidence="2" id="KW-0238">DNA-binding</keyword>
<keyword evidence="1" id="KW-0805">Transcription regulation</keyword>
<dbReference type="PANTHER" id="PTHR47893:SF1">
    <property type="entry name" value="REGULATORY PROTEIN PCHR"/>
    <property type="match status" value="1"/>
</dbReference>
<gene>
    <name evidence="5" type="ORF">QTN47_06830</name>
</gene>
<name>A0ABV3ZBG3_9BACT</name>
<evidence type="ECO:0000256" key="1">
    <source>
        <dbReference type="ARBA" id="ARBA00023015"/>
    </source>
</evidence>
<evidence type="ECO:0000256" key="2">
    <source>
        <dbReference type="ARBA" id="ARBA00023125"/>
    </source>
</evidence>
<dbReference type="Pfam" id="PF12833">
    <property type="entry name" value="HTH_18"/>
    <property type="match status" value="1"/>
</dbReference>
<sequence>MIEVDYYYSSSMKWFIDFAESLSKATGENVIVQGNRLALPCGLAEGRYEFYELTDGLSILITDCVFFKELQLHRQAVPGNDHYKILFNVSNVPLIINKQSGRIVNISSSLAEAVFFSSHTTEVSLYPGIGKQLRTVQLIFHRSWAISHLLKNIAPLSVTRMQQFANYEPMQFTTNLDLKSNDLVEEALSAEAPAYTLPHYLEGCAIELVALFFDNIIEEELGEERIISDDAMRIIQLKEQIENNIEDPTPTMDEAAKICLMSRTRFAVMFKTLYNSNYATYFLNMRMSKAAELLASKLSVTDVGHKIGYSNIGHFAKVFKEHFGVTPKLFQKDNLG</sequence>
<evidence type="ECO:0000256" key="3">
    <source>
        <dbReference type="ARBA" id="ARBA00023163"/>
    </source>
</evidence>
<evidence type="ECO:0000313" key="5">
    <source>
        <dbReference type="EMBL" id="MEX6687201.1"/>
    </source>
</evidence>
<protein>
    <submittedName>
        <fullName evidence="5">AraC family transcriptional regulator</fullName>
    </submittedName>
</protein>
<dbReference type="PROSITE" id="PS01124">
    <property type="entry name" value="HTH_ARAC_FAMILY_2"/>
    <property type="match status" value="1"/>
</dbReference>
<reference evidence="5 6" key="1">
    <citation type="submission" date="2023-07" db="EMBL/GenBank/DDBJ databases">
        <authorList>
            <person name="Lian W.-H."/>
        </authorList>
    </citation>
    <scope>NUCLEOTIDE SEQUENCE [LARGE SCALE GENOMIC DNA]</scope>
    <source>
        <strain evidence="5 6">SYSU DXS3180</strain>
    </source>
</reference>
<dbReference type="PANTHER" id="PTHR47893">
    <property type="entry name" value="REGULATORY PROTEIN PCHR"/>
    <property type="match status" value="1"/>
</dbReference>
<keyword evidence="6" id="KW-1185">Reference proteome</keyword>
<dbReference type="PRINTS" id="PR00032">
    <property type="entry name" value="HTHARAC"/>
</dbReference>
<dbReference type="RefSeq" id="WP_369328605.1">
    <property type="nucleotide sequence ID" value="NZ_JAULBC010000002.1"/>
</dbReference>
<organism evidence="5 6">
    <name type="scientific">Danxiaibacter flavus</name>
    <dbReference type="NCBI Taxonomy" id="3049108"/>
    <lineage>
        <taxon>Bacteria</taxon>
        <taxon>Pseudomonadati</taxon>
        <taxon>Bacteroidota</taxon>
        <taxon>Chitinophagia</taxon>
        <taxon>Chitinophagales</taxon>
        <taxon>Chitinophagaceae</taxon>
        <taxon>Danxiaibacter</taxon>
    </lineage>
</organism>
<dbReference type="Proteomes" id="UP001560573">
    <property type="component" value="Unassembled WGS sequence"/>
</dbReference>
<evidence type="ECO:0000313" key="6">
    <source>
        <dbReference type="Proteomes" id="UP001560573"/>
    </source>
</evidence>